<comment type="caution">
    <text evidence="1">The sequence shown here is derived from an EMBL/GenBank/DDBJ whole genome shotgun (WGS) entry which is preliminary data.</text>
</comment>
<evidence type="ECO:0000313" key="2">
    <source>
        <dbReference type="Proteomes" id="UP000289792"/>
    </source>
</evidence>
<dbReference type="SUPFAM" id="SSF49464">
    <property type="entry name" value="Carboxypeptidase regulatory domain-like"/>
    <property type="match status" value="1"/>
</dbReference>
<dbReference type="Proteomes" id="UP000289792">
    <property type="component" value="Unassembled WGS sequence"/>
</dbReference>
<dbReference type="OrthoDB" id="1427655at2"/>
<name>A0A4Q0XDT7_9FLAO</name>
<dbReference type="InterPro" id="IPR008969">
    <property type="entry name" value="CarboxyPept-like_regulatory"/>
</dbReference>
<organism evidence="1 2">
    <name type="scientific">Gelidibacter gilvus</name>
    <dbReference type="NCBI Taxonomy" id="59602"/>
    <lineage>
        <taxon>Bacteria</taxon>
        <taxon>Pseudomonadati</taxon>
        <taxon>Bacteroidota</taxon>
        <taxon>Flavobacteriia</taxon>
        <taxon>Flavobacteriales</taxon>
        <taxon>Flavobacteriaceae</taxon>
        <taxon>Gelidibacter</taxon>
    </lineage>
</organism>
<evidence type="ECO:0008006" key="3">
    <source>
        <dbReference type="Google" id="ProtNLM"/>
    </source>
</evidence>
<dbReference type="RefSeq" id="WP_129018041.1">
    <property type="nucleotide sequence ID" value="NZ_SDDZ01000008.1"/>
</dbReference>
<keyword evidence="2" id="KW-1185">Reference proteome</keyword>
<reference evidence="1 2" key="1">
    <citation type="submission" date="2019-01" db="EMBL/GenBank/DDBJ databases">
        <title>Genome sequence of the Antarctic species Gelidibacter gilvus ACAM 158(T).</title>
        <authorList>
            <person name="Bowman J.P."/>
        </authorList>
    </citation>
    <scope>NUCLEOTIDE SEQUENCE [LARGE SCALE GENOMIC DNA]</scope>
    <source>
        <strain evidence="1 2">IC158</strain>
    </source>
</reference>
<dbReference type="AlphaFoldDB" id="A0A4Q0XDT7"/>
<dbReference type="EMBL" id="SDDZ01000008">
    <property type="protein sequence ID" value="RXJ46112.1"/>
    <property type="molecule type" value="Genomic_DNA"/>
</dbReference>
<proteinExistence type="predicted"/>
<evidence type="ECO:0000313" key="1">
    <source>
        <dbReference type="EMBL" id="RXJ46112.1"/>
    </source>
</evidence>
<protein>
    <recommendedName>
        <fullName evidence="3">Carboxypeptidase-like regulatory domain-containing protein</fullName>
    </recommendedName>
</protein>
<sequence>MGKSNCVLPFFMVFGIHFMMGQTVDIKGRIIANDDVEGIHILNNTSSTFTISNRQGEFSITVKLNDTLAFSGVSYLLKKVVVGQDMIKSKSLIIYLTEKVNALDEVVVGKILTGDLSSDLANSGIERTINFFDLGIPGYAGKPKTQSERRLYTAGDFKPIHLLSLLGGSLDVDPILNAISGRTKLLKHRIHLENKDKCIDRTKSNLSQILFTAHSLEESYRNEFFYFCADDDQFDNLCIINDDFKTLEFLKEKLVSFKSILQSTIQE</sequence>
<accession>A0A4Q0XDT7</accession>
<gene>
    <name evidence="1" type="ORF">ESZ48_13545</name>
</gene>